<dbReference type="PANTHER" id="PTHR30023">
    <property type="entry name" value="D-ALANYL-D-ALANINE CARBOXYPEPTIDASE"/>
    <property type="match status" value="1"/>
</dbReference>
<comment type="caution">
    <text evidence="4">The sequence shown here is derived from an EMBL/GenBank/DDBJ whole genome shotgun (WGS) entry which is preliminary data.</text>
</comment>
<keyword evidence="3" id="KW-0732">Signal</keyword>
<evidence type="ECO:0000256" key="3">
    <source>
        <dbReference type="SAM" id="SignalP"/>
    </source>
</evidence>
<organism evidence="4 5">
    <name type="scientific">Vibrio albus</name>
    <dbReference type="NCBI Taxonomy" id="2200953"/>
    <lineage>
        <taxon>Bacteria</taxon>
        <taxon>Pseudomonadati</taxon>
        <taxon>Pseudomonadota</taxon>
        <taxon>Gammaproteobacteria</taxon>
        <taxon>Vibrionales</taxon>
        <taxon>Vibrionaceae</taxon>
        <taxon>Vibrio</taxon>
    </lineage>
</organism>
<accession>A0A2U3BER1</accession>
<dbReference type="AlphaFoldDB" id="A0A2U3BER1"/>
<dbReference type="Pfam" id="PF02113">
    <property type="entry name" value="Peptidase_S13"/>
    <property type="match status" value="1"/>
</dbReference>
<comment type="similarity">
    <text evidence="1">Belongs to the peptidase S13 family.</text>
</comment>
<dbReference type="Proteomes" id="UP000245362">
    <property type="component" value="Unassembled WGS sequence"/>
</dbReference>
<dbReference type="PANTHER" id="PTHR30023:SF0">
    <property type="entry name" value="PENICILLIN-SENSITIVE CARBOXYPEPTIDASE A"/>
    <property type="match status" value="1"/>
</dbReference>
<keyword evidence="2" id="KW-0378">Hydrolase</keyword>
<dbReference type="NCBIfam" id="TIGR00666">
    <property type="entry name" value="PBP4"/>
    <property type="match status" value="1"/>
</dbReference>
<dbReference type="Gene3D" id="3.50.80.20">
    <property type="entry name" value="D-Ala-D-Ala carboxypeptidase C, peptidase S13"/>
    <property type="match status" value="1"/>
</dbReference>
<dbReference type="GO" id="GO:0004185">
    <property type="term" value="F:serine-type carboxypeptidase activity"/>
    <property type="evidence" value="ECO:0007669"/>
    <property type="project" value="InterPro"/>
</dbReference>
<sequence>MRIILLAITFSIATVSLPSCATGAGHYSALDYLPQGSRASVSIRTPDGKNKLSLNTEQMFPPASTLKLLTALAAKLELGDSFRFTTRAELSGDDLILHFSGDPTLTSDDLHALVRKIKAAGINRIKGDIWLNNSAFTGYERGVGWPWDILGVCYSAPASAITLDRNCVQASIYTQDDGSTRVFVPEHQPIKVETEAVTVTKQGQKSKQCDLELITFDSNEYLLSGCLVKREHPLPLKFAVQETHAYTAAVIRNLLRKNGIRFSGNIELTNQRKGKLIASHTSEALPTLLDEMLKHSDNLIADNLTKTLGANFYLQPGSFNTGTEAIKQILLTKAGIDLSHAQLADGSGLSRNNRITATDMMHVLDYIWKHDNQLHLLAMLPKAGESGTLKYRRSMRKAPIKGHLAAKSGTLYGSYNMAGYSVDASGTPKALFVQFVTDYYPDKKGAEKKDDASGTIPPIFQFEQTFYNDVISYK</sequence>
<evidence type="ECO:0000313" key="5">
    <source>
        <dbReference type="Proteomes" id="UP000245362"/>
    </source>
</evidence>
<dbReference type="NCBIfam" id="NF008322">
    <property type="entry name" value="PRK11113.1"/>
    <property type="match status" value="1"/>
</dbReference>
<gene>
    <name evidence="4" type="ORF">DI392_03165</name>
</gene>
<feature type="signal peptide" evidence="3">
    <location>
        <begin position="1"/>
        <end position="21"/>
    </location>
</feature>
<reference evidence="4 5" key="1">
    <citation type="submission" date="2018-05" db="EMBL/GenBank/DDBJ databases">
        <title>Vibrio limimaris sp. nov., isolated from marine sediment.</title>
        <authorList>
            <person name="Li C.-M."/>
        </authorList>
    </citation>
    <scope>NUCLEOTIDE SEQUENCE [LARGE SCALE GENOMIC DNA]</scope>
    <source>
        <strain evidence="4 5">E4404</strain>
    </source>
</reference>
<proteinExistence type="inferred from homology"/>
<keyword evidence="4" id="KW-0645">Protease</keyword>
<dbReference type="InterPro" id="IPR012338">
    <property type="entry name" value="Beta-lactam/transpept-like"/>
</dbReference>
<dbReference type="RefSeq" id="WP_109318430.1">
    <property type="nucleotide sequence ID" value="NZ_QFWT01000001.1"/>
</dbReference>
<keyword evidence="4" id="KW-0121">Carboxypeptidase</keyword>
<dbReference type="OrthoDB" id="9802627at2"/>
<dbReference type="PRINTS" id="PR00922">
    <property type="entry name" value="DADACBPTASE3"/>
</dbReference>
<keyword evidence="5" id="KW-1185">Reference proteome</keyword>
<dbReference type="SUPFAM" id="SSF56601">
    <property type="entry name" value="beta-lactamase/transpeptidase-like"/>
    <property type="match status" value="1"/>
</dbReference>
<dbReference type="GO" id="GO:0000270">
    <property type="term" value="P:peptidoglycan metabolic process"/>
    <property type="evidence" value="ECO:0007669"/>
    <property type="project" value="TreeGrafter"/>
</dbReference>
<dbReference type="InterPro" id="IPR000667">
    <property type="entry name" value="Peptidase_S13"/>
</dbReference>
<protein>
    <submittedName>
        <fullName evidence="4">Serine-type D-Ala-D-Ala carboxypeptidase</fullName>
    </submittedName>
</protein>
<evidence type="ECO:0000313" key="4">
    <source>
        <dbReference type="EMBL" id="PWI35278.1"/>
    </source>
</evidence>
<feature type="chain" id="PRO_5015694747" evidence="3">
    <location>
        <begin position="22"/>
        <end position="474"/>
    </location>
</feature>
<dbReference type="Gene3D" id="3.40.710.10">
    <property type="entry name" value="DD-peptidase/beta-lactamase superfamily"/>
    <property type="match status" value="1"/>
</dbReference>
<dbReference type="GO" id="GO:0006508">
    <property type="term" value="P:proteolysis"/>
    <property type="evidence" value="ECO:0007669"/>
    <property type="project" value="InterPro"/>
</dbReference>
<evidence type="ECO:0000256" key="2">
    <source>
        <dbReference type="ARBA" id="ARBA00022801"/>
    </source>
</evidence>
<evidence type="ECO:0000256" key="1">
    <source>
        <dbReference type="ARBA" id="ARBA00006096"/>
    </source>
</evidence>
<dbReference type="EMBL" id="QFWT01000001">
    <property type="protein sequence ID" value="PWI35278.1"/>
    <property type="molecule type" value="Genomic_DNA"/>
</dbReference>
<name>A0A2U3BER1_9VIBR</name>